<sequence>MKIKNLRSPKSIKVTLKRLIENLTTRWLNKKIKKNTQNFEEALLLNQSERTQVQVYETEITNLKEEIKTLAINCNLDIESNTTYSGILQQINNITTAQTVNYLRYILEEDYFSTNETQWMNSNQ</sequence>
<protein>
    <submittedName>
        <fullName evidence="2">Uncharacterized protein</fullName>
    </submittedName>
</protein>
<evidence type="ECO:0000256" key="1">
    <source>
        <dbReference type="SAM" id="Coils"/>
    </source>
</evidence>
<reference evidence="2 3" key="1">
    <citation type="submission" date="2018-06" db="EMBL/GenBank/DDBJ databases">
        <title>Comparative genomics reveals the genomic features of Rhizophagus irregularis, R. cerebriforme, R. diaphanum and Gigaspora rosea, and their symbiotic lifestyle signature.</title>
        <authorList>
            <person name="Morin E."/>
            <person name="San Clemente H."/>
            <person name="Chen E.C.H."/>
            <person name="De La Providencia I."/>
            <person name="Hainaut M."/>
            <person name="Kuo A."/>
            <person name="Kohler A."/>
            <person name="Murat C."/>
            <person name="Tang N."/>
            <person name="Roy S."/>
            <person name="Loubradou J."/>
            <person name="Henrissat B."/>
            <person name="Grigoriev I.V."/>
            <person name="Corradi N."/>
            <person name="Roux C."/>
            <person name="Martin F.M."/>
        </authorList>
    </citation>
    <scope>NUCLEOTIDE SEQUENCE [LARGE SCALE GENOMIC DNA]</scope>
    <source>
        <strain evidence="2 3">DAOM 194757</strain>
    </source>
</reference>
<evidence type="ECO:0000313" key="3">
    <source>
        <dbReference type="Proteomes" id="UP000266673"/>
    </source>
</evidence>
<dbReference type="AlphaFoldDB" id="A0A397UDJ5"/>
<gene>
    <name evidence="2" type="ORF">C2G38_2212103</name>
</gene>
<proteinExistence type="predicted"/>
<name>A0A397UDJ5_9GLOM</name>
<keyword evidence="1" id="KW-0175">Coiled coil</keyword>
<organism evidence="2 3">
    <name type="scientific">Gigaspora rosea</name>
    <dbReference type="NCBI Taxonomy" id="44941"/>
    <lineage>
        <taxon>Eukaryota</taxon>
        <taxon>Fungi</taxon>
        <taxon>Fungi incertae sedis</taxon>
        <taxon>Mucoromycota</taxon>
        <taxon>Glomeromycotina</taxon>
        <taxon>Glomeromycetes</taxon>
        <taxon>Diversisporales</taxon>
        <taxon>Gigasporaceae</taxon>
        <taxon>Gigaspora</taxon>
    </lineage>
</organism>
<accession>A0A397UDJ5</accession>
<comment type="caution">
    <text evidence="2">The sequence shown here is derived from an EMBL/GenBank/DDBJ whole genome shotgun (WGS) entry which is preliminary data.</text>
</comment>
<evidence type="ECO:0000313" key="2">
    <source>
        <dbReference type="EMBL" id="RIB08244.1"/>
    </source>
</evidence>
<dbReference type="Proteomes" id="UP000266673">
    <property type="component" value="Unassembled WGS sequence"/>
</dbReference>
<dbReference type="EMBL" id="QKWP01001532">
    <property type="protein sequence ID" value="RIB08244.1"/>
    <property type="molecule type" value="Genomic_DNA"/>
</dbReference>
<keyword evidence="3" id="KW-1185">Reference proteome</keyword>
<feature type="coiled-coil region" evidence="1">
    <location>
        <begin position="46"/>
        <end position="73"/>
    </location>
</feature>